<dbReference type="EMBL" id="PEDL01000011">
    <property type="protein sequence ID" value="PHV70399.1"/>
    <property type="molecule type" value="Genomic_DNA"/>
</dbReference>
<reference evidence="1" key="1">
    <citation type="submission" date="2017-10" db="EMBL/GenBank/DDBJ databases">
        <title>Genome sequence of cellulolytic Lachnospiraceae bacterium XHS1971 isolated from hotspring sediment.</title>
        <authorList>
            <person name="Vasudevan G."/>
            <person name="Joshi A.J."/>
            <person name="Hivarkar S."/>
            <person name="Lanjekar V.B."/>
            <person name="Dhakephalkar P.K."/>
            <person name="Dagar S."/>
        </authorList>
    </citation>
    <scope>NUCLEOTIDE SEQUENCE</scope>
    <source>
        <strain evidence="1">XHS1971</strain>
    </source>
</reference>
<proteinExistence type="predicted"/>
<evidence type="ECO:0000313" key="1">
    <source>
        <dbReference type="EMBL" id="PHV70399.1"/>
    </source>
</evidence>
<keyword evidence="2" id="KW-1185">Reference proteome</keyword>
<protein>
    <submittedName>
        <fullName evidence="1">Cobalt ECF transporter T component CbiQ</fullName>
    </submittedName>
</protein>
<dbReference type="Proteomes" id="UP000224460">
    <property type="component" value="Unassembled WGS sequence"/>
</dbReference>
<organism evidence="1 2">
    <name type="scientific">Sporanaerobium hydrogeniformans</name>
    <dbReference type="NCBI Taxonomy" id="3072179"/>
    <lineage>
        <taxon>Bacteria</taxon>
        <taxon>Bacillati</taxon>
        <taxon>Bacillota</taxon>
        <taxon>Clostridia</taxon>
        <taxon>Lachnospirales</taxon>
        <taxon>Lachnospiraceae</taxon>
        <taxon>Sporanaerobium</taxon>
    </lineage>
</organism>
<comment type="caution">
    <text evidence="1">The sequence shown here is derived from an EMBL/GenBank/DDBJ whole genome shotgun (WGS) entry which is preliminary data.</text>
</comment>
<evidence type="ECO:0000313" key="2">
    <source>
        <dbReference type="Proteomes" id="UP000224460"/>
    </source>
</evidence>
<name>A0AC61DAU7_9FIRM</name>
<sequence>MALAILKDEVKKRRRFPKMRELDYYAYHSRLRRFYPEQKVIFASMLLLTTLMTKSFLLFISVSVLTMYISILKGGMPMKLYLKLLGLPLGFLCISVLTLMVERAASREGLLLALQLQTIIIGISKEGLIKGSQLFLKAIACVNVLYFLCLSTPLNDILHVLQKAKLPQLLIEMMQLIYRFIFILMDMALTTQLAQASRLGYKDLKTGLRSMGQLLSTLLYRALKMNDKVYTALEARGYNGTLRVLSNEQYERLSLIKLVAIEVILIGVAILENLLIR</sequence>
<accession>A0AC61DAU7</accession>
<gene>
    <name evidence="1" type="primary">cbiQ</name>
    <name evidence="1" type="ORF">CS063_11000</name>
</gene>